<feature type="coiled-coil region" evidence="4">
    <location>
        <begin position="215"/>
        <end position="438"/>
    </location>
</feature>
<feature type="compositionally biased region" description="Low complexity" evidence="5">
    <location>
        <begin position="689"/>
        <end position="708"/>
    </location>
</feature>
<feature type="coiled-coil region" evidence="4">
    <location>
        <begin position="488"/>
        <end position="564"/>
    </location>
</feature>
<keyword evidence="2" id="KW-0333">Golgi apparatus</keyword>
<evidence type="ECO:0008006" key="8">
    <source>
        <dbReference type="Google" id="ProtNLM"/>
    </source>
</evidence>
<sequence>MMWSSIENLKENLNRIAFEIHEDDDEDDAHLSMPHNSGDSVDSLIVSPANRRISRNLSHSESPIHNYHSPVANGLDSAYKTELEKYKAEIKRLKESEAEIKALSVNYAALLKEKEDHIGRLSKENSSLKQNLQTSHTPTVPRHSSKGSIDQLSNSHRKILASKNIEGNPSSNGLFPQHDGLSNGESLGREKELADLLEEKSMSLVSMQASYELQIKQLGIELDKERCKLENIEMKLKEEQKLSASFQQELRSLKVDKEKMAQEVARINDEMNQKVAEIQQHELNLHNRDTKLAEKELEDFKRVVAALREENNKLKNDKDKLEASLEASKLLTVQAPSSGGEGQSSPVFPEKEVMEKSLQKLENDLKETRRERDKALLELNRLKQHLLEKESEESEKMDEDTKVIEELRQICESQHARILQLEKDLKQANGSLNEVKIRTDRELVKSKETVDELNRKLASCLSTIDAKSIEVLNLQTALGQYYAEIEAKERLAEDLTAVKEESARLSALLKDAYERSENLSRDKEEALVKLSEAETKFADWKNRMNKLEQDNEKLRRALEHSLTRINRMSLDSDNYVDRRIVVKLLVTYFQRNHSKEVLDLMVRMLGFSEEDKQRLGGIGRQGGSGGKGVVRGVFGLPGRLVGGILGGGGGGSSPTAANMTSSSDDQSFGDLWVDFLLKETEEREKREAAASNSSFSSSSPSGSFHQAAIAAEQNSSDSEFSTVPLTSAESNYPHSQFSSPLQKY</sequence>
<feature type="compositionally biased region" description="Polar residues" evidence="5">
    <location>
        <begin position="712"/>
        <end position="744"/>
    </location>
</feature>
<dbReference type="GO" id="GO:0005794">
    <property type="term" value="C:Golgi apparatus"/>
    <property type="evidence" value="ECO:0007669"/>
    <property type="project" value="UniProtKB-SubCell"/>
</dbReference>
<dbReference type="Proteomes" id="UP001152523">
    <property type="component" value="Unassembled WGS sequence"/>
</dbReference>
<evidence type="ECO:0000256" key="1">
    <source>
        <dbReference type="ARBA" id="ARBA00004555"/>
    </source>
</evidence>
<evidence type="ECO:0000256" key="2">
    <source>
        <dbReference type="ARBA" id="ARBA00023034"/>
    </source>
</evidence>
<evidence type="ECO:0000313" key="7">
    <source>
        <dbReference type="Proteomes" id="UP001152523"/>
    </source>
</evidence>
<comment type="caution">
    <text evidence="6">The sequence shown here is derived from an EMBL/GenBank/DDBJ whole genome shotgun (WGS) entry which is preliminary data.</text>
</comment>
<keyword evidence="3 4" id="KW-0175">Coiled coil</keyword>
<proteinExistence type="predicted"/>
<keyword evidence="7" id="KW-1185">Reference proteome</keyword>
<feature type="region of interest" description="Disordered" evidence="5">
    <location>
        <begin position="123"/>
        <end position="185"/>
    </location>
</feature>
<evidence type="ECO:0000256" key="4">
    <source>
        <dbReference type="SAM" id="Coils"/>
    </source>
</evidence>
<organism evidence="6 7">
    <name type="scientific">Cuscuta epithymum</name>
    <dbReference type="NCBI Taxonomy" id="186058"/>
    <lineage>
        <taxon>Eukaryota</taxon>
        <taxon>Viridiplantae</taxon>
        <taxon>Streptophyta</taxon>
        <taxon>Embryophyta</taxon>
        <taxon>Tracheophyta</taxon>
        <taxon>Spermatophyta</taxon>
        <taxon>Magnoliopsida</taxon>
        <taxon>eudicotyledons</taxon>
        <taxon>Gunneridae</taxon>
        <taxon>Pentapetalae</taxon>
        <taxon>asterids</taxon>
        <taxon>lamiids</taxon>
        <taxon>Solanales</taxon>
        <taxon>Convolvulaceae</taxon>
        <taxon>Cuscuteae</taxon>
        <taxon>Cuscuta</taxon>
        <taxon>Cuscuta subgen. Cuscuta</taxon>
    </lineage>
</organism>
<accession>A0AAV0DYT6</accession>
<evidence type="ECO:0000256" key="5">
    <source>
        <dbReference type="SAM" id="MobiDB-lite"/>
    </source>
</evidence>
<dbReference type="PANTHER" id="PTHR18921">
    <property type="entry name" value="MYOSIN HEAVY CHAIN - RELATED"/>
    <property type="match status" value="1"/>
</dbReference>
<evidence type="ECO:0000256" key="3">
    <source>
        <dbReference type="ARBA" id="ARBA00023054"/>
    </source>
</evidence>
<protein>
    <recommendedName>
        <fullName evidence="8">Golgin candidate 4</fullName>
    </recommendedName>
</protein>
<feature type="compositionally biased region" description="Polar residues" evidence="5">
    <location>
        <begin position="124"/>
        <end position="138"/>
    </location>
</feature>
<name>A0AAV0DYT6_9ASTE</name>
<dbReference type="GO" id="GO:0031267">
    <property type="term" value="F:small GTPase binding"/>
    <property type="evidence" value="ECO:0007669"/>
    <property type="project" value="TreeGrafter"/>
</dbReference>
<dbReference type="AlphaFoldDB" id="A0AAV0DYT6"/>
<dbReference type="PANTHER" id="PTHR18921:SF2">
    <property type="entry name" value="THYROID RECEPTOR-INTERACTING PROTEIN 11"/>
    <property type="match status" value="1"/>
</dbReference>
<feature type="region of interest" description="Disordered" evidence="5">
    <location>
        <begin position="683"/>
        <end position="744"/>
    </location>
</feature>
<gene>
    <name evidence="6" type="ORF">CEPIT_LOCUS20041</name>
</gene>
<feature type="compositionally biased region" description="Polar residues" evidence="5">
    <location>
        <begin position="165"/>
        <end position="174"/>
    </location>
</feature>
<dbReference type="GO" id="GO:0006888">
    <property type="term" value="P:endoplasmic reticulum to Golgi vesicle-mediated transport"/>
    <property type="evidence" value="ECO:0007669"/>
    <property type="project" value="TreeGrafter"/>
</dbReference>
<dbReference type="GO" id="GO:0007030">
    <property type="term" value="P:Golgi organization"/>
    <property type="evidence" value="ECO:0007669"/>
    <property type="project" value="TreeGrafter"/>
</dbReference>
<dbReference type="EMBL" id="CAMAPF010000200">
    <property type="protein sequence ID" value="CAH9112704.1"/>
    <property type="molecule type" value="Genomic_DNA"/>
</dbReference>
<feature type="region of interest" description="Disordered" evidence="5">
    <location>
        <begin position="645"/>
        <end position="665"/>
    </location>
</feature>
<comment type="subcellular location">
    <subcellularLocation>
        <location evidence="1">Golgi apparatus</location>
    </subcellularLocation>
</comment>
<evidence type="ECO:0000313" key="6">
    <source>
        <dbReference type="EMBL" id="CAH9112704.1"/>
    </source>
</evidence>
<feature type="compositionally biased region" description="Polar residues" evidence="5">
    <location>
        <begin position="653"/>
        <end position="665"/>
    </location>
</feature>
<reference evidence="6" key="1">
    <citation type="submission" date="2022-07" db="EMBL/GenBank/DDBJ databases">
        <authorList>
            <person name="Macas J."/>
            <person name="Novak P."/>
            <person name="Neumann P."/>
        </authorList>
    </citation>
    <scope>NUCLEOTIDE SEQUENCE</scope>
</reference>